<keyword evidence="6" id="KW-0902">Two-component regulatory system</keyword>
<dbReference type="CDD" id="cd00130">
    <property type="entry name" value="PAS"/>
    <property type="match status" value="1"/>
</dbReference>
<dbReference type="InterPro" id="IPR003594">
    <property type="entry name" value="HATPase_dom"/>
</dbReference>
<dbReference type="InterPro" id="IPR036097">
    <property type="entry name" value="HisK_dim/P_sf"/>
</dbReference>
<dbReference type="Gene3D" id="3.30.565.10">
    <property type="entry name" value="Histidine kinase-like ATPase, C-terminal domain"/>
    <property type="match status" value="1"/>
</dbReference>
<name>E8UX61_TERSS</name>
<dbReference type="GO" id="GO:0004721">
    <property type="term" value="F:phosphoprotein phosphatase activity"/>
    <property type="evidence" value="ECO:0007669"/>
    <property type="project" value="TreeGrafter"/>
</dbReference>
<dbReference type="PANTHER" id="PTHR45453">
    <property type="entry name" value="PHOSPHATE REGULON SENSOR PROTEIN PHOR"/>
    <property type="match status" value="1"/>
</dbReference>
<dbReference type="eggNOG" id="COG5002">
    <property type="taxonomic scope" value="Bacteria"/>
</dbReference>
<comment type="catalytic activity">
    <reaction evidence="1">
        <text>ATP + protein L-histidine = ADP + protein N-phospho-L-histidine.</text>
        <dbReference type="EC" id="2.7.13.3"/>
    </reaction>
</comment>
<evidence type="ECO:0000313" key="10">
    <source>
        <dbReference type="EMBL" id="ADV83024.1"/>
    </source>
</evidence>
<dbReference type="Proteomes" id="UP000006844">
    <property type="component" value="Chromosome"/>
</dbReference>
<dbReference type="Pfam" id="PF00512">
    <property type="entry name" value="HisKA"/>
    <property type="match status" value="1"/>
</dbReference>
<keyword evidence="8" id="KW-1133">Transmembrane helix</keyword>
<dbReference type="OrthoDB" id="9796330at2"/>
<dbReference type="KEGG" id="tsa:AciPR4_2222"/>
<dbReference type="SMART" id="SM00388">
    <property type="entry name" value="HisKA"/>
    <property type="match status" value="1"/>
</dbReference>
<evidence type="ECO:0000256" key="8">
    <source>
        <dbReference type="SAM" id="Phobius"/>
    </source>
</evidence>
<dbReference type="SMART" id="SM00387">
    <property type="entry name" value="HATPase_c"/>
    <property type="match status" value="1"/>
</dbReference>
<dbReference type="CDD" id="cd00082">
    <property type="entry name" value="HisKA"/>
    <property type="match status" value="1"/>
</dbReference>
<dbReference type="STRING" id="401053.AciPR4_2222"/>
<keyword evidence="7 8" id="KW-0472">Membrane</keyword>
<dbReference type="InterPro" id="IPR036890">
    <property type="entry name" value="HATPase_C_sf"/>
</dbReference>
<dbReference type="CDD" id="cd00075">
    <property type="entry name" value="HATPase"/>
    <property type="match status" value="1"/>
</dbReference>
<keyword evidence="5 10" id="KW-0418">Kinase</keyword>
<dbReference type="Pfam" id="PF00989">
    <property type="entry name" value="PAS"/>
    <property type="match status" value="1"/>
</dbReference>
<feature type="domain" description="Histidine kinase" evidence="9">
    <location>
        <begin position="223"/>
        <end position="448"/>
    </location>
</feature>
<dbReference type="InterPro" id="IPR000014">
    <property type="entry name" value="PAS"/>
</dbReference>
<keyword evidence="3" id="KW-0597">Phosphoprotein</keyword>
<sequence>MKRSLFIALWASAILAFAVDGLSWVIFPEWWVRILVALMAAGGMAWWCTRVVRRTLDTLQDIALSKVPESSEMHPAFRVFEPLAETITRLSSEAAERLEEGIQIRLKMESVFDAMKDPIVAIDSFERILWTNHRMRRLMARSLSSLKIGRALVETIRDPEALACVRRAMETGNPAKATKVLLLPGKTFTVNAMPMMDGGVVVVLRDLTRIEQVERTQREFVANVSHELRTPLTSIAGYVETLLEDPRLGVPNKGSARDFLGSIARNAARMTRLTEDLLALARIESKEHQVKPAPVDTNTLIHDALDATSGFIREKEAVMDFGTLTSEMIYADAGAIVQVLSNLIENAVNYGSSANGARIVIAVDASRDTPGMMQFSITDNGPGIASEHLERVFERFYRVDQARAIGTHGTGLGLAIARNIVEQHGGTIWVESRLGKGSRFSFTLPLAS</sequence>
<protein>
    <recommendedName>
        <fullName evidence="2">histidine kinase</fullName>
        <ecNumber evidence="2">2.7.13.3</ecNumber>
    </recommendedName>
</protein>
<organism evidence="10 11">
    <name type="scientific">Terriglobus saanensis (strain ATCC BAA-1853 / DSM 23119 / SP1PR4)</name>
    <dbReference type="NCBI Taxonomy" id="401053"/>
    <lineage>
        <taxon>Bacteria</taxon>
        <taxon>Pseudomonadati</taxon>
        <taxon>Acidobacteriota</taxon>
        <taxon>Terriglobia</taxon>
        <taxon>Terriglobales</taxon>
        <taxon>Acidobacteriaceae</taxon>
        <taxon>Terriglobus</taxon>
    </lineage>
</organism>
<accession>E8UX61</accession>
<dbReference type="RefSeq" id="WP_013568757.1">
    <property type="nucleotide sequence ID" value="NC_014963.1"/>
</dbReference>
<feature type="transmembrane region" description="Helical" evidence="8">
    <location>
        <begin position="31"/>
        <end position="49"/>
    </location>
</feature>
<proteinExistence type="predicted"/>
<dbReference type="SUPFAM" id="SSF55785">
    <property type="entry name" value="PYP-like sensor domain (PAS domain)"/>
    <property type="match status" value="1"/>
</dbReference>
<keyword evidence="4" id="KW-0808">Transferase</keyword>
<reference evidence="10 11" key="1">
    <citation type="journal article" date="2012" name="Stand. Genomic Sci.">
        <title>Complete genome sequence of Terriglobus saanensis type strain SP1PR4(T), an Acidobacteria from tundra soil.</title>
        <authorList>
            <person name="Rawat S.R."/>
            <person name="Mannisto M.K."/>
            <person name="Starovoytov V."/>
            <person name="Goodwin L."/>
            <person name="Nolan M."/>
            <person name="Hauser L."/>
            <person name="Land M."/>
            <person name="Davenport K.W."/>
            <person name="Woyke T."/>
            <person name="Haggblom M.M."/>
        </authorList>
    </citation>
    <scope>NUCLEOTIDE SEQUENCE</scope>
    <source>
        <strain evidence="11">ATCC BAA-1853 / DSM 23119 / SP1PR4</strain>
    </source>
</reference>
<dbReference type="Pfam" id="PF02518">
    <property type="entry name" value="HATPase_c"/>
    <property type="match status" value="1"/>
</dbReference>
<dbReference type="InterPro" id="IPR035965">
    <property type="entry name" value="PAS-like_dom_sf"/>
</dbReference>
<dbReference type="GO" id="GO:0006355">
    <property type="term" value="P:regulation of DNA-templated transcription"/>
    <property type="evidence" value="ECO:0007669"/>
    <property type="project" value="InterPro"/>
</dbReference>
<dbReference type="SUPFAM" id="SSF55874">
    <property type="entry name" value="ATPase domain of HSP90 chaperone/DNA topoisomerase II/histidine kinase"/>
    <property type="match status" value="1"/>
</dbReference>
<evidence type="ECO:0000256" key="1">
    <source>
        <dbReference type="ARBA" id="ARBA00000085"/>
    </source>
</evidence>
<dbReference type="PROSITE" id="PS50109">
    <property type="entry name" value="HIS_KIN"/>
    <property type="match status" value="1"/>
</dbReference>
<dbReference type="Gene3D" id="3.30.450.20">
    <property type="entry name" value="PAS domain"/>
    <property type="match status" value="1"/>
</dbReference>
<dbReference type="GO" id="GO:0005886">
    <property type="term" value="C:plasma membrane"/>
    <property type="evidence" value="ECO:0007669"/>
    <property type="project" value="TreeGrafter"/>
</dbReference>
<keyword evidence="8" id="KW-0812">Transmembrane</keyword>
<dbReference type="FunFam" id="1.10.287.130:FF:000001">
    <property type="entry name" value="Two-component sensor histidine kinase"/>
    <property type="match status" value="1"/>
</dbReference>
<dbReference type="InterPro" id="IPR004358">
    <property type="entry name" value="Sig_transdc_His_kin-like_C"/>
</dbReference>
<dbReference type="FunFam" id="3.30.565.10:FF:000006">
    <property type="entry name" value="Sensor histidine kinase WalK"/>
    <property type="match status" value="1"/>
</dbReference>
<dbReference type="GO" id="GO:0000155">
    <property type="term" value="F:phosphorelay sensor kinase activity"/>
    <property type="evidence" value="ECO:0007669"/>
    <property type="project" value="InterPro"/>
</dbReference>
<dbReference type="InterPro" id="IPR013767">
    <property type="entry name" value="PAS_fold"/>
</dbReference>
<evidence type="ECO:0000259" key="9">
    <source>
        <dbReference type="PROSITE" id="PS50109"/>
    </source>
</evidence>
<dbReference type="InterPro" id="IPR050351">
    <property type="entry name" value="BphY/WalK/GraS-like"/>
</dbReference>
<gene>
    <name evidence="10" type="ordered locus">AciPR4_2222</name>
</gene>
<evidence type="ECO:0000256" key="3">
    <source>
        <dbReference type="ARBA" id="ARBA00022553"/>
    </source>
</evidence>
<dbReference type="GO" id="GO:0016036">
    <property type="term" value="P:cellular response to phosphate starvation"/>
    <property type="evidence" value="ECO:0007669"/>
    <property type="project" value="TreeGrafter"/>
</dbReference>
<evidence type="ECO:0000256" key="2">
    <source>
        <dbReference type="ARBA" id="ARBA00012438"/>
    </source>
</evidence>
<evidence type="ECO:0000256" key="7">
    <source>
        <dbReference type="ARBA" id="ARBA00023136"/>
    </source>
</evidence>
<dbReference type="SUPFAM" id="SSF47384">
    <property type="entry name" value="Homodimeric domain of signal transducing histidine kinase"/>
    <property type="match status" value="1"/>
</dbReference>
<dbReference type="EMBL" id="CP002467">
    <property type="protein sequence ID" value="ADV83024.1"/>
    <property type="molecule type" value="Genomic_DNA"/>
</dbReference>
<dbReference type="InterPro" id="IPR005467">
    <property type="entry name" value="His_kinase_dom"/>
</dbReference>
<dbReference type="HOGENOM" id="CLU_000445_89_2_0"/>
<dbReference type="AlphaFoldDB" id="E8UX61"/>
<dbReference type="InterPro" id="IPR003661">
    <property type="entry name" value="HisK_dim/P_dom"/>
</dbReference>
<evidence type="ECO:0000313" key="11">
    <source>
        <dbReference type="Proteomes" id="UP000006844"/>
    </source>
</evidence>
<dbReference type="Gene3D" id="1.10.287.130">
    <property type="match status" value="1"/>
</dbReference>
<keyword evidence="11" id="KW-1185">Reference proteome</keyword>
<dbReference type="PRINTS" id="PR00344">
    <property type="entry name" value="BCTRLSENSOR"/>
</dbReference>
<dbReference type="PANTHER" id="PTHR45453:SF1">
    <property type="entry name" value="PHOSPHATE REGULON SENSOR PROTEIN PHOR"/>
    <property type="match status" value="1"/>
</dbReference>
<evidence type="ECO:0000256" key="5">
    <source>
        <dbReference type="ARBA" id="ARBA00022777"/>
    </source>
</evidence>
<evidence type="ECO:0000256" key="4">
    <source>
        <dbReference type="ARBA" id="ARBA00022679"/>
    </source>
</evidence>
<evidence type="ECO:0000256" key="6">
    <source>
        <dbReference type="ARBA" id="ARBA00023012"/>
    </source>
</evidence>
<dbReference type="EC" id="2.7.13.3" evidence="2"/>